<dbReference type="EMBL" id="MUJZ01026334">
    <property type="protein sequence ID" value="OTF78771.1"/>
    <property type="molecule type" value="Genomic_DNA"/>
</dbReference>
<dbReference type="OrthoDB" id="8300370at2759"/>
<reference evidence="7 8" key="1">
    <citation type="submission" date="2017-03" db="EMBL/GenBank/DDBJ databases">
        <title>Genome Survey of Euroglyphus maynei.</title>
        <authorList>
            <person name="Arlian L.G."/>
            <person name="Morgan M.S."/>
            <person name="Rider S.D."/>
        </authorList>
    </citation>
    <scope>NUCLEOTIDE SEQUENCE [LARGE SCALE GENOMIC DNA]</scope>
    <source>
        <strain evidence="7">Arlian Lab</strain>
        <tissue evidence="7">Whole body</tissue>
    </source>
</reference>
<evidence type="ECO:0000256" key="1">
    <source>
        <dbReference type="ARBA" id="ARBA00004141"/>
    </source>
</evidence>
<comment type="caution">
    <text evidence="7">The sequence shown here is derived from an EMBL/GenBank/DDBJ whole genome shotgun (WGS) entry which is preliminary data.</text>
</comment>
<protein>
    <recommendedName>
        <fullName evidence="6">EamA domain-containing protein</fullName>
    </recommendedName>
</protein>
<dbReference type="Proteomes" id="UP000194236">
    <property type="component" value="Unassembled WGS sequence"/>
</dbReference>
<dbReference type="PANTHER" id="PTHR22911:SF6">
    <property type="entry name" value="SOLUTE CARRIER FAMILY 35 MEMBER G1"/>
    <property type="match status" value="1"/>
</dbReference>
<sequence>MPLLKPNIMSDILSTPDLSRFGLAEAKINIPSTLASSHSSIDTTHVNDKPKSLPERIPAFGLLMAILSVFCFSIASVIVRILVSLPTLEILVWRSLCQFVVYFVATLVYGYNFFGQPGHRLDLFYRSLSGTISLSAVYIAYRLIPLSDASTIHFASPVFVTNH</sequence>
<evidence type="ECO:0000313" key="8">
    <source>
        <dbReference type="Proteomes" id="UP000194236"/>
    </source>
</evidence>
<evidence type="ECO:0000256" key="4">
    <source>
        <dbReference type="ARBA" id="ARBA00023136"/>
    </source>
</evidence>
<dbReference type="Pfam" id="PF00892">
    <property type="entry name" value="EamA"/>
    <property type="match status" value="1"/>
</dbReference>
<feature type="transmembrane region" description="Helical" evidence="5">
    <location>
        <begin position="123"/>
        <end position="141"/>
    </location>
</feature>
<evidence type="ECO:0000313" key="7">
    <source>
        <dbReference type="EMBL" id="OTF78771.1"/>
    </source>
</evidence>
<organism evidence="7 8">
    <name type="scientific">Euroglyphus maynei</name>
    <name type="common">Mayne's house dust mite</name>
    <dbReference type="NCBI Taxonomy" id="6958"/>
    <lineage>
        <taxon>Eukaryota</taxon>
        <taxon>Metazoa</taxon>
        <taxon>Ecdysozoa</taxon>
        <taxon>Arthropoda</taxon>
        <taxon>Chelicerata</taxon>
        <taxon>Arachnida</taxon>
        <taxon>Acari</taxon>
        <taxon>Acariformes</taxon>
        <taxon>Sarcoptiformes</taxon>
        <taxon>Astigmata</taxon>
        <taxon>Psoroptidia</taxon>
        <taxon>Analgoidea</taxon>
        <taxon>Pyroglyphidae</taxon>
        <taxon>Pyroglyphinae</taxon>
        <taxon>Euroglyphus</taxon>
    </lineage>
</organism>
<dbReference type="GO" id="GO:0016020">
    <property type="term" value="C:membrane"/>
    <property type="evidence" value="ECO:0007669"/>
    <property type="project" value="UniProtKB-SubCell"/>
</dbReference>
<keyword evidence="3 5" id="KW-1133">Transmembrane helix</keyword>
<keyword evidence="2 5" id="KW-0812">Transmembrane</keyword>
<dbReference type="InterPro" id="IPR000620">
    <property type="entry name" value="EamA_dom"/>
</dbReference>
<evidence type="ECO:0000256" key="3">
    <source>
        <dbReference type="ARBA" id="ARBA00022989"/>
    </source>
</evidence>
<name>A0A1Y3BCW9_EURMA</name>
<accession>A0A1Y3BCW9</accession>
<comment type="subcellular location">
    <subcellularLocation>
        <location evidence="1">Membrane</location>
        <topology evidence="1">Multi-pass membrane protein</topology>
    </subcellularLocation>
</comment>
<keyword evidence="4 5" id="KW-0472">Membrane</keyword>
<dbReference type="PANTHER" id="PTHR22911">
    <property type="entry name" value="ACYL-MALONYL CONDENSING ENZYME-RELATED"/>
    <property type="match status" value="1"/>
</dbReference>
<evidence type="ECO:0000256" key="5">
    <source>
        <dbReference type="SAM" id="Phobius"/>
    </source>
</evidence>
<proteinExistence type="predicted"/>
<feature type="domain" description="EamA" evidence="6">
    <location>
        <begin position="60"/>
        <end position="160"/>
    </location>
</feature>
<keyword evidence="8" id="KW-1185">Reference proteome</keyword>
<feature type="transmembrane region" description="Helical" evidence="5">
    <location>
        <begin position="59"/>
        <end position="85"/>
    </location>
</feature>
<evidence type="ECO:0000256" key="2">
    <source>
        <dbReference type="ARBA" id="ARBA00022692"/>
    </source>
</evidence>
<dbReference type="AlphaFoldDB" id="A0A1Y3BCW9"/>
<evidence type="ECO:0000259" key="6">
    <source>
        <dbReference type="Pfam" id="PF00892"/>
    </source>
</evidence>
<feature type="transmembrane region" description="Helical" evidence="5">
    <location>
        <begin position="91"/>
        <end position="111"/>
    </location>
</feature>
<gene>
    <name evidence="7" type="ORF">BLA29_008371</name>
</gene>